<dbReference type="Proteomes" id="UP001153954">
    <property type="component" value="Unassembled WGS sequence"/>
</dbReference>
<keyword evidence="3" id="KW-1133">Transmembrane helix</keyword>
<evidence type="ECO:0000256" key="2">
    <source>
        <dbReference type="SAM" id="MobiDB-lite"/>
    </source>
</evidence>
<dbReference type="PANTHER" id="PTHR31102">
    <property type="match status" value="1"/>
</dbReference>
<feature type="region of interest" description="Disordered" evidence="2">
    <location>
        <begin position="538"/>
        <end position="564"/>
    </location>
</feature>
<feature type="transmembrane region" description="Helical" evidence="3">
    <location>
        <begin position="247"/>
        <end position="269"/>
    </location>
</feature>
<evidence type="ECO:0000256" key="1">
    <source>
        <dbReference type="ARBA" id="ARBA00007367"/>
    </source>
</evidence>
<sequence>MKYKKHVNNLKSTEFTAKVLAFRSMLFLNNTIHAQLMELTASVLLLPESGIDKQTVTVIDKGVYLVHQEEEKRSRQSTPVVSVDKINNVDEFVKKRSWISINTPTIVHYITLTILGTFTWGYLWCMWGENWSVKGQWFRLAILAVIAWASGLILQEVTTLPPSLAALITGMIARHIGFIDMRQFPHIDSFLRKIYPVIILGKGSLAWDISYMRQNWKQILALGALPWSTEVVMVAVCTHFLLNLPWIWGFLLGSIYASVSCPIVMPSVIKHGKNTSGKVNWPQLICTAGGLDTALSVGTFGLLFSFMFYETNQSYRYVKAILALPVGVALGVTFGSLAKYVPNSKDTYVTELRVLFVLAGGIFGNVFTGSFGWGGTGGVAVLACNATAAAHWSKKGWKLNQNPAATVYRVLWSACEPVLFAYTGTFFVVHSTISETMLIGLGILLICLTVRLTVASLTCWNLTLKQKIFVCCVWTPKTIVEAVLCPTAISAVLTSGDHDTQEMLYAEQLMRLIIQAILVTTPIGFLLTNNLGPMLLSNNKHDDSENNTKSTPRKTSASLENSRL</sequence>
<feature type="transmembrane region" description="Helical" evidence="3">
    <location>
        <begin position="437"/>
        <end position="460"/>
    </location>
</feature>
<feature type="transmembrane region" description="Helical" evidence="3">
    <location>
        <begin position="137"/>
        <end position="154"/>
    </location>
</feature>
<comment type="similarity">
    <text evidence="1">Belongs to the monovalent cation:proton antiporter 1 (CPA1) transporter (TC 2.A.36) family.</text>
</comment>
<evidence type="ECO:0000256" key="3">
    <source>
        <dbReference type="SAM" id="Phobius"/>
    </source>
</evidence>
<reference evidence="4" key="1">
    <citation type="submission" date="2022-03" db="EMBL/GenBank/DDBJ databases">
        <authorList>
            <person name="Tunstrom K."/>
        </authorList>
    </citation>
    <scope>NUCLEOTIDE SEQUENCE</scope>
</reference>
<organism evidence="4 5">
    <name type="scientific">Euphydryas editha</name>
    <name type="common">Edith's checkerspot</name>
    <dbReference type="NCBI Taxonomy" id="104508"/>
    <lineage>
        <taxon>Eukaryota</taxon>
        <taxon>Metazoa</taxon>
        <taxon>Ecdysozoa</taxon>
        <taxon>Arthropoda</taxon>
        <taxon>Hexapoda</taxon>
        <taxon>Insecta</taxon>
        <taxon>Pterygota</taxon>
        <taxon>Neoptera</taxon>
        <taxon>Endopterygota</taxon>
        <taxon>Lepidoptera</taxon>
        <taxon>Glossata</taxon>
        <taxon>Ditrysia</taxon>
        <taxon>Papilionoidea</taxon>
        <taxon>Nymphalidae</taxon>
        <taxon>Nymphalinae</taxon>
        <taxon>Euphydryas</taxon>
    </lineage>
</organism>
<accession>A0AAU9V074</accession>
<keyword evidence="5" id="KW-1185">Reference proteome</keyword>
<protein>
    <submittedName>
        <fullName evidence="4">Uncharacterized protein</fullName>
    </submittedName>
</protein>
<dbReference type="PANTHER" id="PTHR31102:SF1">
    <property type="entry name" value="CATION_H+ EXCHANGER DOMAIN-CONTAINING PROTEIN"/>
    <property type="match status" value="1"/>
</dbReference>
<dbReference type="GO" id="GO:0098662">
    <property type="term" value="P:inorganic cation transmembrane transport"/>
    <property type="evidence" value="ECO:0007669"/>
    <property type="project" value="TreeGrafter"/>
</dbReference>
<gene>
    <name evidence="4" type="ORF">EEDITHA_LOCUS19104</name>
</gene>
<dbReference type="AlphaFoldDB" id="A0AAU9V074"/>
<keyword evidence="3" id="KW-0812">Transmembrane</keyword>
<dbReference type="InterPro" id="IPR051843">
    <property type="entry name" value="CPA1_transporter"/>
</dbReference>
<name>A0AAU9V074_EUPED</name>
<feature type="transmembrane region" description="Helical" evidence="3">
    <location>
        <begin position="509"/>
        <end position="527"/>
    </location>
</feature>
<feature type="transmembrane region" description="Helical" evidence="3">
    <location>
        <begin position="106"/>
        <end position="125"/>
    </location>
</feature>
<evidence type="ECO:0000313" key="5">
    <source>
        <dbReference type="Proteomes" id="UP001153954"/>
    </source>
</evidence>
<feature type="transmembrane region" description="Helical" evidence="3">
    <location>
        <begin position="354"/>
        <end position="373"/>
    </location>
</feature>
<dbReference type="EMBL" id="CAKOGL010000027">
    <property type="protein sequence ID" value="CAH2104768.1"/>
    <property type="molecule type" value="Genomic_DNA"/>
</dbReference>
<feature type="transmembrane region" description="Helical" evidence="3">
    <location>
        <begin position="219"/>
        <end position="241"/>
    </location>
</feature>
<feature type="compositionally biased region" description="Polar residues" evidence="2">
    <location>
        <begin position="547"/>
        <end position="564"/>
    </location>
</feature>
<feature type="transmembrane region" description="Helical" evidence="3">
    <location>
        <begin position="281"/>
        <end position="309"/>
    </location>
</feature>
<proteinExistence type="inferred from homology"/>
<feature type="transmembrane region" description="Helical" evidence="3">
    <location>
        <begin position="321"/>
        <end position="342"/>
    </location>
</feature>
<comment type="caution">
    <text evidence="4">The sequence shown here is derived from an EMBL/GenBank/DDBJ whole genome shotgun (WGS) entry which is preliminary data.</text>
</comment>
<keyword evidence="3" id="KW-0472">Membrane</keyword>
<evidence type="ECO:0000313" key="4">
    <source>
        <dbReference type="EMBL" id="CAH2104768.1"/>
    </source>
</evidence>